<keyword evidence="5" id="KW-1185">Reference proteome</keyword>
<evidence type="ECO:0000313" key="5">
    <source>
        <dbReference type="Proteomes" id="UP000748531"/>
    </source>
</evidence>
<organism evidence="4 5">
    <name type="scientific">Paragonimus heterotremus</name>
    <dbReference type="NCBI Taxonomy" id="100268"/>
    <lineage>
        <taxon>Eukaryota</taxon>
        <taxon>Metazoa</taxon>
        <taxon>Spiralia</taxon>
        <taxon>Lophotrochozoa</taxon>
        <taxon>Platyhelminthes</taxon>
        <taxon>Trematoda</taxon>
        <taxon>Digenea</taxon>
        <taxon>Plagiorchiida</taxon>
        <taxon>Troglotremata</taxon>
        <taxon>Troglotrematidae</taxon>
        <taxon>Paragonimus</taxon>
    </lineage>
</organism>
<evidence type="ECO:0000256" key="2">
    <source>
        <dbReference type="SAM" id="SignalP"/>
    </source>
</evidence>
<protein>
    <recommendedName>
        <fullName evidence="3">5'-3' exoribonuclease 1 SH3-like domain-containing protein</fullName>
    </recommendedName>
</protein>
<dbReference type="InterPro" id="IPR047008">
    <property type="entry name" value="XRN1_SH3_sf"/>
</dbReference>
<dbReference type="Pfam" id="PF18129">
    <property type="entry name" value="SH3_12"/>
    <property type="match status" value="1"/>
</dbReference>
<name>A0A8J4T112_9TREM</name>
<dbReference type="Gene3D" id="2.30.30.750">
    <property type="match status" value="1"/>
</dbReference>
<keyword evidence="2" id="KW-0732">Signal</keyword>
<sequence length="536" mass="59565">MSRVMLSPILRLLFLKPVNACRNLYPTVGTTSSSPSDDRLNLLDRVVFCKSGQTVPLGLQGTVIGVLSTTAPQTVEVMFDKHFSGAVVIRGSGPCCATVQSSTLIKLPSPVNSNNTCSKKKIVQSRSNHFLSTGRGVFTRVVVRQPIWANEAPPTVYRPWPRDHQHRESNRAGRSPKVTTVSNAVTTFPEHVDNTDHRTEIEEVNALLFATKPVQQQTSIFGDFSTTGVDNVTTELNSLSLDLVNGWMNSTEPELPVVQPVQSVEPSPPETSLPPVSWTHESYCIPAEPDARSSSNAFNSPLATTPTSECDVSILGSSPEVRRQRHHSANFGRNTFGTSRSSACAPPHRMRIRFGPCRSFVPPPPQPPPPFLPPFSSFDGYSERLSMSPGGAYWQNFSNRAQGVPMFAGGPWPWRNPNFVRDPFPPHMNQMDPRQNGPPFRSPYFGPPPLPLQRPHGQCFDRISIPQQDSMYRDFYQEAFMNQQRFPLYGNPQYGLDPNCAPTFPPQQRPVFGQPPNRGGCRRTFVPPQVARRQRP</sequence>
<dbReference type="OrthoDB" id="6288208at2759"/>
<dbReference type="Proteomes" id="UP000748531">
    <property type="component" value="Unassembled WGS sequence"/>
</dbReference>
<comment type="caution">
    <text evidence="4">The sequence shown here is derived from an EMBL/GenBank/DDBJ whole genome shotgun (WGS) entry which is preliminary data.</text>
</comment>
<gene>
    <name evidence="4" type="ORF">PHET_09102</name>
</gene>
<feature type="chain" id="PRO_5035177218" description="5'-3' exoribonuclease 1 SH3-like domain-containing protein" evidence="2">
    <location>
        <begin position="21"/>
        <end position="536"/>
    </location>
</feature>
<feature type="region of interest" description="Disordered" evidence="1">
    <location>
        <begin position="504"/>
        <end position="536"/>
    </location>
</feature>
<feature type="domain" description="5'-3' exoribonuclease 1 SH3-like" evidence="3">
    <location>
        <begin position="40"/>
        <end position="105"/>
    </location>
</feature>
<dbReference type="AlphaFoldDB" id="A0A8J4T112"/>
<evidence type="ECO:0000256" key="1">
    <source>
        <dbReference type="SAM" id="MobiDB-lite"/>
    </source>
</evidence>
<evidence type="ECO:0000259" key="3">
    <source>
        <dbReference type="Pfam" id="PF18129"/>
    </source>
</evidence>
<dbReference type="EMBL" id="LUCH01017447">
    <property type="protein sequence ID" value="KAF5394979.1"/>
    <property type="molecule type" value="Genomic_DNA"/>
</dbReference>
<reference evidence="4" key="1">
    <citation type="submission" date="2019-05" db="EMBL/GenBank/DDBJ databases">
        <title>Annotation for the trematode Paragonimus heterotremus.</title>
        <authorList>
            <person name="Choi Y.-J."/>
        </authorList>
    </citation>
    <scope>NUCLEOTIDE SEQUENCE</scope>
    <source>
        <strain evidence="4">LC</strain>
    </source>
</reference>
<feature type="signal peptide" evidence="2">
    <location>
        <begin position="1"/>
        <end position="20"/>
    </location>
</feature>
<proteinExistence type="predicted"/>
<dbReference type="InterPro" id="IPR041385">
    <property type="entry name" value="SH3_12"/>
</dbReference>
<evidence type="ECO:0000313" key="4">
    <source>
        <dbReference type="EMBL" id="KAF5394979.1"/>
    </source>
</evidence>
<accession>A0A8J4T112</accession>